<accession>A0ABN7M9N8</accession>
<proteinExistence type="predicted"/>
<feature type="region of interest" description="Disordered" evidence="1">
    <location>
        <begin position="34"/>
        <end position="55"/>
    </location>
</feature>
<comment type="caution">
    <text evidence="2">The sequence shown here is derived from an EMBL/GenBank/DDBJ whole genome shotgun (WGS) entry which is preliminary data.</text>
</comment>
<gene>
    <name evidence="2" type="ORF">R69776_04862</name>
</gene>
<dbReference type="Proteomes" id="UP000673821">
    <property type="component" value="Unassembled WGS sequence"/>
</dbReference>
<evidence type="ECO:0000313" key="2">
    <source>
        <dbReference type="EMBL" id="CAE6793291.1"/>
    </source>
</evidence>
<evidence type="ECO:0000313" key="3">
    <source>
        <dbReference type="Proteomes" id="UP000673821"/>
    </source>
</evidence>
<feature type="compositionally biased region" description="Basic and acidic residues" evidence="1">
    <location>
        <begin position="34"/>
        <end position="47"/>
    </location>
</feature>
<dbReference type="EMBL" id="CAJNBH010000015">
    <property type="protein sequence ID" value="CAE6793291.1"/>
    <property type="molecule type" value="Genomic_DNA"/>
</dbReference>
<sequence>MPRAAQRMPPVTARLRGLEMQVMQMTMLLPQFVGEKKRDDEQRDDQKGAQYQVLDHGSLHRKSMISL</sequence>
<reference evidence="2 3" key="1">
    <citation type="submission" date="2021-02" db="EMBL/GenBank/DDBJ databases">
        <authorList>
            <person name="Vanwijnsberghe S."/>
        </authorList>
    </citation>
    <scope>NUCLEOTIDE SEQUENCE [LARGE SCALE GENOMIC DNA]</scope>
    <source>
        <strain evidence="2 3">R-69776</strain>
    </source>
</reference>
<evidence type="ECO:0000256" key="1">
    <source>
        <dbReference type="SAM" id="MobiDB-lite"/>
    </source>
</evidence>
<name>A0ABN7M9N8_9BURK</name>
<organism evidence="2 3">
    <name type="scientific">Paraburkholderia nemoris</name>
    <dbReference type="NCBI Taxonomy" id="2793076"/>
    <lineage>
        <taxon>Bacteria</taxon>
        <taxon>Pseudomonadati</taxon>
        <taxon>Pseudomonadota</taxon>
        <taxon>Betaproteobacteria</taxon>
        <taxon>Burkholderiales</taxon>
        <taxon>Burkholderiaceae</taxon>
        <taxon>Paraburkholderia</taxon>
    </lineage>
</organism>
<protein>
    <submittedName>
        <fullName evidence="2">Uncharacterized protein</fullName>
    </submittedName>
</protein>
<keyword evidence="3" id="KW-1185">Reference proteome</keyword>